<evidence type="ECO:0000256" key="1">
    <source>
        <dbReference type="ARBA" id="ARBA00004430"/>
    </source>
</evidence>
<sequence length="353" mass="39717">MSTGNSDGHPLVGWGEAPDDVMNIIWDLFASRDGKKTAQEFVKFARLVNKHWCAWANRVVRCVTIPMRCHLVNIGTVCFKTDRRPSGVNGVEAKWLASGTNAARRSRERFFKTLKCFEMLEVVAVKFPNVEQLTMAHNMTSKARCVPHLRRLGSLRRIVLKGGNMEHADFDWLQSLEHLRCLSLQPNFMQYLSSCGYEQIGMVTRLEVLELDRPFDTTETYSYSGSMDWLKHLSALTSLHLGLSDFRCPAGTVLEHIQHLTSLRRLSLRCFKVTSEDILDLCCLKSLTSLTFTCCSMVSPGALTNLNALPALRSLTAALCDGVDSKIMEKLTSIGSLSVRQTFGTERDHVFFT</sequence>
<comment type="subcellular location">
    <subcellularLocation>
        <location evidence="1">Cytoplasm</location>
        <location evidence="1">Cytoskeleton</location>
        <location evidence="1">Cilium axoneme</location>
    </subcellularLocation>
</comment>
<dbReference type="EMBL" id="CAJHUC010001458">
    <property type="protein sequence ID" value="CAD7701211.1"/>
    <property type="molecule type" value="Genomic_DNA"/>
</dbReference>
<dbReference type="Gene3D" id="3.80.10.10">
    <property type="entry name" value="Ribonuclease Inhibitor"/>
    <property type="match status" value="1"/>
</dbReference>
<proteinExistence type="predicted"/>
<evidence type="ECO:0000313" key="2">
    <source>
        <dbReference type="EMBL" id="CAD7701211.1"/>
    </source>
</evidence>
<dbReference type="AlphaFoldDB" id="A0A8S1J4U2"/>
<name>A0A8S1J4U2_9CHLO</name>
<accession>A0A8S1J4U2</accession>
<dbReference type="GO" id="GO:0005930">
    <property type="term" value="C:axoneme"/>
    <property type="evidence" value="ECO:0007669"/>
    <property type="project" value="UniProtKB-SubCell"/>
</dbReference>
<evidence type="ECO:0000313" key="3">
    <source>
        <dbReference type="Proteomes" id="UP000708148"/>
    </source>
</evidence>
<dbReference type="SUPFAM" id="SSF52047">
    <property type="entry name" value="RNI-like"/>
    <property type="match status" value="1"/>
</dbReference>
<protein>
    <submittedName>
        <fullName evidence="2">Uncharacterized protein</fullName>
    </submittedName>
</protein>
<comment type="caution">
    <text evidence="2">The sequence shown here is derived from an EMBL/GenBank/DDBJ whole genome shotgun (WGS) entry which is preliminary data.</text>
</comment>
<dbReference type="InterPro" id="IPR032675">
    <property type="entry name" value="LRR_dom_sf"/>
</dbReference>
<reference evidence="2" key="1">
    <citation type="submission" date="2020-12" db="EMBL/GenBank/DDBJ databases">
        <authorList>
            <person name="Iha C."/>
        </authorList>
    </citation>
    <scope>NUCLEOTIDE SEQUENCE</scope>
</reference>
<gene>
    <name evidence="2" type="ORF">OSTQU699_LOCUS6570</name>
</gene>
<keyword evidence="3" id="KW-1185">Reference proteome</keyword>
<organism evidence="2 3">
    <name type="scientific">Ostreobium quekettii</name>
    <dbReference type="NCBI Taxonomy" id="121088"/>
    <lineage>
        <taxon>Eukaryota</taxon>
        <taxon>Viridiplantae</taxon>
        <taxon>Chlorophyta</taxon>
        <taxon>core chlorophytes</taxon>
        <taxon>Ulvophyceae</taxon>
        <taxon>TCBD clade</taxon>
        <taxon>Bryopsidales</taxon>
        <taxon>Ostreobineae</taxon>
        <taxon>Ostreobiaceae</taxon>
        <taxon>Ostreobium</taxon>
    </lineage>
</organism>
<dbReference type="Proteomes" id="UP000708148">
    <property type="component" value="Unassembled WGS sequence"/>
</dbReference>